<organism evidence="3 4">
    <name type="scientific">Caenorhabditis angaria</name>
    <dbReference type="NCBI Taxonomy" id="860376"/>
    <lineage>
        <taxon>Eukaryota</taxon>
        <taxon>Metazoa</taxon>
        <taxon>Ecdysozoa</taxon>
        <taxon>Nematoda</taxon>
        <taxon>Chromadorea</taxon>
        <taxon>Rhabditida</taxon>
        <taxon>Rhabditina</taxon>
        <taxon>Rhabditomorpha</taxon>
        <taxon>Rhabditoidea</taxon>
        <taxon>Rhabditidae</taxon>
        <taxon>Peloderinae</taxon>
        <taxon>Caenorhabditis</taxon>
    </lineage>
</organism>
<feature type="compositionally biased region" description="Polar residues" evidence="1">
    <location>
        <begin position="575"/>
        <end position="602"/>
    </location>
</feature>
<feature type="domain" description="Rhodanese" evidence="2">
    <location>
        <begin position="311"/>
        <end position="394"/>
    </location>
</feature>
<dbReference type="OrthoDB" id="26523at2759"/>
<gene>
    <name evidence="3" type="ORF">CAMP_LOCUS5027</name>
</gene>
<dbReference type="PROSITE" id="PS50206">
    <property type="entry name" value="RHODANESE_3"/>
    <property type="match status" value="1"/>
</dbReference>
<sequence length="602" mass="68087">MAAVSSNYNLSNTITTTTSVIIDEDGDSRDSGISVSNCSPETETEIAITNPITNKPNEKVATHRHPLSDCSNLANKMLLNTSSRNSSFYHDTPTGRKTKSVFAMQDDSLDQSVYEKHLVESQLHDQKQIQRERCHSFELEETRSLTRKRSSSSSTSSTTSLRKRSRNLYIDSNIEDTVKDSEFFRETTVHQTKLSIPTVSLKNTLLQAKSLLNIAEKSESHCSLGYKRNASDDSFNDSSNRLASLGVVQVKTMRTMSVGAIGADPDIQLPNVLEVKYRLAAVEKPQKESQAFRSISPLTLLDEFEKLGEDFFSTFIIIDCRYPYEYQGGHIKANIIEKRIPIFYCEFSQKRGPAMAAKLRSLDRVRNELNYPHVEYPEIYLLDYGYRSLWSKEECRSMCEPQNYVPMDKPEFVKQLRTFRGARLRSNASVKSCIDLSISKKSEHGSLRKFSHRSLRKHESFHSIRSDLSTSLFNMSNDDVFSETSDKGSFQISRKWASVLNTSTAGSEVDVDVQLEQITTSTVSSDDQKKEEIKKIEPIKLLENLVAEERVKTEETENVVKLGLRIESPHFPQELVNTDGSSVADQPSPRTCLDFSSLSDTE</sequence>
<protein>
    <recommendedName>
        <fullName evidence="2">Rhodanese domain-containing protein</fullName>
    </recommendedName>
</protein>
<dbReference type="GO" id="GO:0005634">
    <property type="term" value="C:nucleus"/>
    <property type="evidence" value="ECO:0007669"/>
    <property type="project" value="TreeGrafter"/>
</dbReference>
<name>A0A9P1MZH1_9PELO</name>
<evidence type="ECO:0000256" key="1">
    <source>
        <dbReference type="SAM" id="MobiDB-lite"/>
    </source>
</evidence>
<evidence type="ECO:0000259" key="2">
    <source>
        <dbReference type="PROSITE" id="PS50206"/>
    </source>
</evidence>
<dbReference type="GO" id="GO:0004725">
    <property type="term" value="F:protein tyrosine phosphatase activity"/>
    <property type="evidence" value="ECO:0007669"/>
    <property type="project" value="TreeGrafter"/>
</dbReference>
<accession>A0A9P1MZH1</accession>
<dbReference type="InterPro" id="IPR036873">
    <property type="entry name" value="Rhodanese-like_dom_sf"/>
</dbReference>
<comment type="caution">
    <text evidence="3">The sequence shown here is derived from an EMBL/GenBank/DDBJ whole genome shotgun (WGS) entry which is preliminary data.</text>
</comment>
<feature type="region of interest" description="Disordered" evidence="1">
    <location>
        <begin position="573"/>
        <end position="602"/>
    </location>
</feature>
<dbReference type="SUPFAM" id="SSF52821">
    <property type="entry name" value="Rhodanese/Cell cycle control phosphatase"/>
    <property type="match status" value="1"/>
</dbReference>
<dbReference type="PANTHER" id="PTHR10828">
    <property type="entry name" value="M-PHASE INDUCER PHOSPHATASE DUAL SPECIFICITY PHOSPHATASE CDC25"/>
    <property type="match status" value="1"/>
</dbReference>
<dbReference type="EMBL" id="CANHGI010000002">
    <property type="protein sequence ID" value="CAI5442390.1"/>
    <property type="molecule type" value="Genomic_DNA"/>
</dbReference>
<dbReference type="GO" id="GO:0000086">
    <property type="term" value="P:G2/M transition of mitotic cell cycle"/>
    <property type="evidence" value="ECO:0007669"/>
    <property type="project" value="TreeGrafter"/>
</dbReference>
<dbReference type="PANTHER" id="PTHR10828:SF43">
    <property type="entry name" value="M-PHASE INDUCER PHOSPHATASE CDC-25.1"/>
    <property type="match status" value="1"/>
</dbReference>
<evidence type="ECO:0000313" key="3">
    <source>
        <dbReference type="EMBL" id="CAI5442390.1"/>
    </source>
</evidence>
<dbReference type="GO" id="GO:0110032">
    <property type="term" value="P:positive regulation of G2/MI transition of meiotic cell cycle"/>
    <property type="evidence" value="ECO:0007669"/>
    <property type="project" value="TreeGrafter"/>
</dbReference>
<dbReference type="GO" id="GO:0010971">
    <property type="term" value="P:positive regulation of G2/M transition of mitotic cell cycle"/>
    <property type="evidence" value="ECO:0007669"/>
    <property type="project" value="TreeGrafter"/>
</dbReference>
<keyword evidence="4" id="KW-1185">Reference proteome</keyword>
<evidence type="ECO:0000313" key="4">
    <source>
        <dbReference type="Proteomes" id="UP001152747"/>
    </source>
</evidence>
<feature type="compositionally biased region" description="Low complexity" evidence="1">
    <location>
        <begin position="151"/>
        <end position="160"/>
    </location>
</feature>
<dbReference type="Gene3D" id="3.40.250.10">
    <property type="entry name" value="Rhodanese-like domain"/>
    <property type="match status" value="2"/>
</dbReference>
<dbReference type="Proteomes" id="UP001152747">
    <property type="component" value="Unassembled WGS sequence"/>
</dbReference>
<dbReference type="AlphaFoldDB" id="A0A9P1MZH1"/>
<dbReference type="InterPro" id="IPR001763">
    <property type="entry name" value="Rhodanese-like_dom"/>
</dbReference>
<reference evidence="3" key="1">
    <citation type="submission" date="2022-11" db="EMBL/GenBank/DDBJ databases">
        <authorList>
            <person name="Kikuchi T."/>
        </authorList>
    </citation>
    <scope>NUCLEOTIDE SEQUENCE</scope>
    <source>
        <strain evidence="3">PS1010</strain>
    </source>
</reference>
<dbReference type="GO" id="GO:0005737">
    <property type="term" value="C:cytoplasm"/>
    <property type="evidence" value="ECO:0007669"/>
    <property type="project" value="TreeGrafter"/>
</dbReference>
<feature type="region of interest" description="Disordered" evidence="1">
    <location>
        <begin position="140"/>
        <end position="162"/>
    </location>
</feature>
<proteinExistence type="predicted"/>
<dbReference type="SMART" id="SM00450">
    <property type="entry name" value="RHOD"/>
    <property type="match status" value="1"/>
</dbReference>